<dbReference type="Pfam" id="PF13646">
    <property type="entry name" value="HEAT_2"/>
    <property type="match status" value="1"/>
</dbReference>
<gene>
    <name evidence="2" type="ORF">ACFQEV_13960</name>
</gene>
<feature type="compositionally biased region" description="Acidic residues" evidence="1">
    <location>
        <begin position="37"/>
        <end position="52"/>
    </location>
</feature>
<feature type="compositionally biased region" description="Basic and acidic residues" evidence="1">
    <location>
        <begin position="95"/>
        <end position="107"/>
    </location>
</feature>
<dbReference type="InterPro" id="IPR004155">
    <property type="entry name" value="PBS_lyase_HEAT"/>
</dbReference>
<dbReference type="Gene3D" id="1.25.10.10">
    <property type="entry name" value="Leucine-rich Repeat Variant"/>
    <property type="match status" value="1"/>
</dbReference>
<proteinExistence type="predicted"/>
<dbReference type="RefSeq" id="WP_379697163.1">
    <property type="nucleotide sequence ID" value="NZ_JBHSXH010000015.1"/>
</dbReference>
<evidence type="ECO:0000256" key="1">
    <source>
        <dbReference type="SAM" id="MobiDB-lite"/>
    </source>
</evidence>
<dbReference type="AlphaFoldDB" id="A0ABD5U002"/>
<keyword evidence="3" id="KW-1185">Reference proteome</keyword>
<dbReference type="PANTHER" id="PTHR12697">
    <property type="entry name" value="PBS LYASE HEAT-LIKE PROTEIN"/>
    <property type="match status" value="1"/>
</dbReference>
<comment type="caution">
    <text evidence="2">The sequence shown here is derived from an EMBL/GenBank/DDBJ whole genome shotgun (WGS) entry which is preliminary data.</text>
</comment>
<protein>
    <submittedName>
        <fullName evidence="2">HEAT repeat domain-containing protein</fullName>
    </submittedName>
</protein>
<evidence type="ECO:0000313" key="3">
    <source>
        <dbReference type="Proteomes" id="UP001596408"/>
    </source>
</evidence>
<dbReference type="PANTHER" id="PTHR12697:SF5">
    <property type="entry name" value="DEOXYHYPUSINE HYDROXYLASE"/>
    <property type="match status" value="1"/>
</dbReference>
<dbReference type="EMBL" id="JBHSXH010000015">
    <property type="protein sequence ID" value="MFC6826089.1"/>
    <property type="molecule type" value="Genomic_DNA"/>
</dbReference>
<feature type="compositionally biased region" description="Acidic residues" evidence="1">
    <location>
        <begin position="1"/>
        <end position="21"/>
    </location>
</feature>
<feature type="compositionally biased region" description="Acidic residues" evidence="1">
    <location>
        <begin position="60"/>
        <end position="87"/>
    </location>
</feature>
<organism evidence="2 3">
    <name type="scientific">Halopelagius fulvigenes</name>
    <dbReference type="NCBI Taxonomy" id="1198324"/>
    <lineage>
        <taxon>Archaea</taxon>
        <taxon>Methanobacteriati</taxon>
        <taxon>Methanobacteriota</taxon>
        <taxon>Stenosarchaea group</taxon>
        <taxon>Halobacteria</taxon>
        <taxon>Halobacteriales</taxon>
        <taxon>Haloferacaceae</taxon>
    </lineage>
</organism>
<evidence type="ECO:0000313" key="2">
    <source>
        <dbReference type="EMBL" id="MFC6826089.1"/>
    </source>
</evidence>
<name>A0ABD5U002_9EURY</name>
<reference evidence="2 3" key="1">
    <citation type="journal article" date="2019" name="Int. J. Syst. Evol. Microbiol.">
        <title>The Global Catalogue of Microorganisms (GCM) 10K type strain sequencing project: providing services to taxonomists for standard genome sequencing and annotation.</title>
        <authorList>
            <consortium name="The Broad Institute Genomics Platform"/>
            <consortium name="The Broad Institute Genome Sequencing Center for Infectious Disease"/>
            <person name="Wu L."/>
            <person name="Ma J."/>
        </authorList>
    </citation>
    <scope>NUCLEOTIDE SEQUENCE [LARGE SCALE GENOMIC DNA]</scope>
    <source>
        <strain evidence="2 3">YIM 94188</strain>
    </source>
</reference>
<feature type="region of interest" description="Disordered" evidence="1">
    <location>
        <begin position="1"/>
        <end position="114"/>
    </location>
</feature>
<dbReference type="SUPFAM" id="SSF48371">
    <property type="entry name" value="ARM repeat"/>
    <property type="match status" value="1"/>
</dbReference>
<dbReference type="InterPro" id="IPR011989">
    <property type="entry name" value="ARM-like"/>
</dbReference>
<dbReference type="Proteomes" id="UP001596408">
    <property type="component" value="Unassembled WGS sequence"/>
</dbReference>
<sequence length="445" mass="48851">MSDGDDETPAEESSGAEDTDESVAITPESLETRLEEAREELEAAETESDLDDVEARLDSIESDFDAAEFPESDEDDEEDEDAEDPREELESTLSELRDELEAKRGPYGEDVVEDIESAQSKISDTRWTERGEDEIVDVVESFAADVNEILGASLTVTGASESALIATLDESITAVERADLDADDDEETIASLLEATDGLESGLEDAQEWDDLETNEKLEAEGYYDVLGHYKDYPPEWAALKEWEKRGRVDMILLAMDSLQSDFMERHCMEALIRLGDPEAFEEMHQLAQRRDKQAIKALGKMGRGAEEAVETLAEYVDADSDPQLQKVTFKALGEIGSPDATQALADKLEMESDTVRPLAARALGLIGDTRAVKPLTDSLKNDESNNVRAAAAWALRQIGTDDALQAAAEYTDDRSFLVQNEAEIAAEWLSSDESDAAGTEKPTA</sequence>
<accession>A0ABD5U002</accession>
<dbReference type="SMART" id="SM00567">
    <property type="entry name" value="EZ_HEAT"/>
    <property type="match status" value="5"/>
</dbReference>
<dbReference type="InterPro" id="IPR016024">
    <property type="entry name" value="ARM-type_fold"/>
</dbReference>